<organism evidence="1 2">
    <name type="scientific">Macrococcus brunensis</name>
    <dbReference type="NCBI Taxonomy" id="198483"/>
    <lineage>
        <taxon>Bacteria</taxon>
        <taxon>Bacillati</taxon>
        <taxon>Bacillota</taxon>
        <taxon>Bacilli</taxon>
        <taxon>Bacillales</taxon>
        <taxon>Staphylococcaceae</taxon>
        <taxon>Macrococcus</taxon>
    </lineage>
</organism>
<gene>
    <name evidence="1" type="ORF">ERX27_09230</name>
</gene>
<evidence type="ECO:0000313" key="2">
    <source>
        <dbReference type="Proteomes" id="UP000295310"/>
    </source>
</evidence>
<dbReference type="RefSeq" id="WP_133432550.1">
    <property type="nucleotide sequence ID" value="NZ_SCWA01000018.1"/>
</dbReference>
<reference evidence="1 2" key="1">
    <citation type="submission" date="2019-01" db="EMBL/GenBank/DDBJ databases">
        <title>Draft genome sequences of the type strains of six Macrococcus species.</title>
        <authorList>
            <person name="Mazhar S."/>
            <person name="Altermann E."/>
            <person name="Hill C."/>
            <person name="Mcauliffe O."/>
        </authorList>
    </citation>
    <scope>NUCLEOTIDE SEQUENCE [LARGE SCALE GENOMIC DNA]</scope>
    <source>
        <strain evidence="1 2">CCM4811</strain>
    </source>
</reference>
<dbReference type="AlphaFoldDB" id="A0A4R6BBH5"/>
<protein>
    <submittedName>
        <fullName evidence="1">Uncharacterized protein</fullName>
    </submittedName>
</protein>
<evidence type="ECO:0000313" key="1">
    <source>
        <dbReference type="EMBL" id="TDL94283.1"/>
    </source>
</evidence>
<proteinExistence type="predicted"/>
<comment type="caution">
    <text evidence="1">The sequence shown here is derived from an EMBL/GenBank/DDBJ whole genome shotgun (WGS) entry which is preliminary data.</text>
</comment>
<dbReference type="Proteomes" id="UP000295310">
    <property type="component" value="Unassembled WGS sequence"/>
</dbReference>
<accession>A0A4R6BBH5</accession>
<sequence>MFYLEIGDRVMYRTLLKKYLAKYADRLIITVTSDEDFEGQPFYQEFQEDIITVKKVREWPGTIRSGDRASSYYFPYNMKVAEYLKRYNCFYRAVSNDTYTLMESLDGIEADLAFMNGKEEILYTITHERETRIISKALTQELRQNGYEVYSHR</sequence>
<name>A0A4R6BBH5_9STAP</name>
<dbReference type="EMBL" id="SCWA01000018">
    <property type="protein sequence ID" value="TDL94283.1"/>
    <property type="molecule type" value="Genomic_DNA"/>
</dbReference>
<keyword evidence="2" id="KW-1185">Reference proteome</keyword>
<dbReference type="OrthoDB" id="268235at2"/>